<evidence type="ECO:0000313" key="9">
    <source>
        <dbReference type="Proteomes" id="UP000662857"/>
    </source>
</evidence>
<evidence type="ECO:0000256" key="4">
    <source>
        <dbReference type="ARBA" id="ARBA00022801"/>
    </source>
</evidence>
<dbReference type="EC" id="3.1.-.-" evidence="6"/>
<evidence type="ECO:0000259" key="7">
    <source>
        <dbReference type="Pfam" id="PF01850"/>
    </source>
</evidence>
<keyword evidence="3 6" id="KW-0479">Metal-binding</keyword>
<comment type="similarity">
    <text evidence="6">Belongs to the PINc/VapC protein family.</text>
</comment>
<comment type="cofactor">
    <cofactor evidence="6">
        <name>Mg(2+)</name>
        <dbReference type="ChEBI" id="CHEBI:18420"/>
    </cofactor>
</comment>
<dbReference type="KEGG" id="nhy:JQS43_23375"/>
<dbReference type="GO" id="GO:0045926">
    <property type="term" value="P:negative regulation of growth"/>
    <property type="evidence" value="ECO:0007669"/>
    <property type="project" value="UniProtKB-ARBA"/>
</dbReference>
<dbReference type="InterPro" id="IPR006226">
    <property type="entry name" value="Mtu_PIN"/>
</dbReference>
<keyword evidence="4 6" id="KW-0378">Hydrolase</keyword>
<dbReference type="HAMAP" id="MF_00265">
    <property type="entry name" value="VapC_Nob1"/>
    <property type="match status" value="1"/>
</dbReference>
<evidence type="ECO:0000256" key="1">
    <source>
        <dbReference type="ARBA" id="ARBA00022649"/>
    </source>
</evidence>
<comment type="function">
    <text evidence="6">Toxic component of a toxin-antitoxin (TA) system. An RNase.</text>
</comment>
<dbReference type="GO" id="GO:0004540">
    <property type="term" value="F:RNA nuclease activity"/>
    <property type="evidence" value="ECO:0007669"/>
    <property type="project" value="InterPro"/>
</dbReference>
<evidence type="ECO:0000256" key="2">
    <source>
        <dbReference type="ARBA" id="ARBA00022722"/>
    </source>
</evidence>
<evidence type="ECO:0000313" key="8">
    <source>
        <dbReference type="EMBL" id="QSB14398.1"/>
    </source>
</evidence>
<feature type="domain" description="PIN" evidence="7">
    <location>
        <begin position="2"/>
        <end position="134"/>
    </location>
</feature>
<dbReference type="NCBIfam" id="TIGR00028">
    <property type="entry name" value="Mtu_PIN_fam"/>
    <property type="match status" value="1"/>
</dbReference>
<dbReference type="Gene3D" id="3.40.50.1010">
    <property type="entry name" value="5'-nuclease"/>
    <property type="match status" value="1"/>
</dbReference>
<keyword evidence="6" id="KW-0800">Toxin</keyword>
<dbReference type="GO" id="GO:0000287">
    <property type="term" value="F:magnesium ion binding"/>
    <property type="evidence" value="ECO:0007669"/>
    <property type="project" value="UniProtKB-UniRule"/>
</dbReference>
<organism evidence="8 9">
    <name type="scientific">Natronosporangium hydrolyticum</name>
    <dbReference type="NCBI Taxonomy" id="2811111"/>
    <lineage>
        <taxon>Bacteria</taxon>
        <taxon>Bacillati</taxon>
        <taxon>Actinomycetota</taxon>
        <taxon>Actinomycetes</taxon>
        <taxon>Micromonosporales</taxon>
        <taxon>Micromonosporaceae</taxon>
        <taxon>Natronosporangium</taxon>
    </lineage>
</organism>
<feature type="binding site" evidence="6">
    <location>
        <position position="5"/>
    </location>
    <ligand>
        <name>Mg(2+)</name>
        <dbReference type="ChEBI" id="CHEBI:18420"/>
    </ligand>
</feature>
<name>A0A895YKM8_9ACTN</name>
<dbReference type="EMBL" id="CP070499">
    <property type="protein sequence ID" value="QSB14398.1"/>
    <property type="molecule type" value="Genomic_DNA"/>
</dbReference>
<dbReference type="RefSeq" id="WP_239676528.1">
    <property type="nucleotide sequence ID" value="NZ_CP070499.1"/>
</dbReference>
<evidence type="ECO:0000256" key="5">
    <source>
        <dbReference type="ARBA" id="ARBA00022842"/>
    </source>
</evidence>
<keyword evidence="9" id="KW-1185">Reference proteome</keyword>
<dbReference type="SUPFAM" id="SSF88723">
    <property type="entry name" value="PIN domain-like"/>
    <property type="match status" value="1"/>
</dbReference>
<accession>A0A895YKM8</accession>
<reference evidence="8" key="1">
    <citation type="submission" date="2021-02" db="EMBL/GenBank/DDBJ databases">
        <title>Natrosporangium hydrolyticum gen. nov., sp. nov, a haloalkaliphilic actinobacterium from a soda solonchak soil.</title>
        <authorList>
            <person name="Sorokin D.Y."/>
            <person name="Khijniak T.V."/>
            <person name="Zakharycheva A.P."/>
            <person name="Boueva O.V."/>
            <person name="Ariskina E.V."/>
            <person name="Hahnke R.L."/>
            <person name="Bunk B."/>
            <person name="Sproer C."/>
            <person name="Schumann P."/>
            <person name="Evtushenko L.I."/>
            <person name="Kublanov I.V."/>
        </authorList>
    </citation>
    <scope>NUCLEOTIDE SEQUENCE</scope>
    <source>
        <strain evidence="8">DSM 106523</strain>
    </source>
</reference>
<dbReference type="InterPro" id="IPR029060">
    <property type="entry name" value="PIN-like_dom_sf"/>
</dbReference>
<feature type="binding site" evidence="6">
    <location>
        <position position="108"/>
    </location>
    <ligand>
        <name>Mg(2+)</name>
        <dbReference type="ChEBI" id="CHEBI:18420"/>
    </ligand>
</feature>
<keyword evidence="5 6" id="KW-0460">Magnesium</keyword>
<sequence length="149" mass="16604">MIALDTNLLVYAHRRDSAFHEPAAQLVRGLAESPAAWAIPWPCIHEFYSTATHPRIYDPPSTSDEAITQLDAWLGSPSLVLLHEAGSYWSELRSMLQSGKVRGPMVHDARVAALCRLHGVREFWSADRDFGRFPDLPVRNPLVGGRDSS</sequence>
<keyword evidence="1 6" id="KW-1277">Toxin-antitoxin system</keyword>
<dbReference type="AlphaFoldDB" id="A0A895YKM8"/>
<evidence type="ECO:0000256" key="3">
    <source>
        <dbReference type="ARBA" id="ARBA00022723"/>
    </source>
</evidence>
<dbReference type="InterPro" id="IPR022907">
    <property type="entry name" value="VapC_family"/>
</dbReference>
<dbReference type="Proteomes" id="UP000662857">
    <property type="component" value="Chromosome"/>
</dbReference>
<dbReference type="GO" id="GO:0090729">
    <property type="term" value="F:toxin activity"/>
    <property type="evidence" value="ECO:0007669"/>
    <property type="project" value="UniProtKB-KW"/>
</dbReference>
<dbReference type="InterPro" id="IPR002716">
    <property type="entry name" value="PIN_dom"/>
</dbReference>
<dbReference type="GO" id="GO:0016788">
    <property type="term" value="F:hydrolase activity, acting on ester bonds"/>
    <property type="evidence" value="ECO:0007669"/>
    <property type="project" value="InterPro"/>
</dbReference>
<evidence type="ECO:0000256" key="6">
    <source>
        <dbReference type="HAMAP-Rule" id="MF_00265"/>
    </source>
</evidence>
<dbReference type="Pfam" id="PF01850">
    <property type="entry name" value="PIN"/>
    <property type="match status" value="1"/>
</dbReference>
<gene>
    <name evidence="6" type="primary">vapC</name>
    <name evidence="8" type="ORF">JQS43_23375</name>
</gene>
<proteinExistence type="inferred from homology"/>
<protein>
    <recommendedName>
        <fullName evidence="6">Ribonuclease VapC</fullName>
        <shortName evidence="6">RNase VapC</shortName>
        <ecNumber evidence="6">3.1.-.-</ecNumber>
    </recommendedName>
    <alternativeName>
        <fullName evidence="6">Toxin VapC</fullName>
    </alternativeName>
</protein>
<keyword evidence="2 6" id="KW-0540">Nuclease</keyword>